<comment type="caution">
    <text evidence="2">The sequence shown here is derived from an EMBL/GenBank/DDBJ whole genome shotgun (WGS) entry which is preliminary data.</text>
</comment>
<protein>
    <submittedName>
        <fullName evidence="2">Uncharacterized protein</fullName>
    </submittedName>
</protein>
<evidence type="ECO:0000256" key="1">
    <source>
        <dbReference type="SAM" id="MobiDB-lite"/>
    </source>
</evidence>
<name>A0AAV8YJ26_9CUCU</name>
<sequence>MSRESTVGLKALHQALKHWNNEKDNKHRLLWNIPKLLKDIGKEIRHAERYINHLNPETRARVKKEEKKPINKDFVDYSLSPKAYMPIHEPSPVKYPRQSPLKLTLPKPALYPYERTSTISEQSSTSSTRTSSSSEQHWGTILNVPRKQLAIHRGGAVLKFKLGTKDIIQQNVVNPRHTNEFGFMGGIVGNSQDVYDFHDDSDRDEDCLNFTIDEMPRKKKKPGIKMRLPAKLARPQEPEGSNGIESLIQAAGFVGTKAYGRWHLAFHPGSHSRPGRLERPRRRKYNRSPVEENLSNVHQDDDYIYPSLDNSDDEDVHIFKPVVGLK</sequence>
<organism evidence="2 3">
    <name type="scientific">Aromia moschata</name>
    <dbReference type="NCBI Taxonomy" id="1265417"/>
    <lineage>
        <taxon>Eukaryota</taxon>
        <taxon>Metazoa</taxon>
        <taxon>Ecdysozoa</taxon>
        <taxon>Arthropoda</taxon>
        <taxon>Hexapoda</taxon>
        <taxon>Insecta</taxon>
        <taxon>Pterygota</taxon>
        <taxon>Neoptera</taxon>
        <taxon>Endopterygota</taxon>
        <taxon>Coleoptera</taxon>
        <taxon>Polyphaga</taxon>
        <taxon>Cucujiformia</taxon>
        <taxon>Chrysomeloidea</taxon>
        <taxon>Cerambycidae</taxon>
        <taxon>Cerambycinae</taxon>
        <taxon>Callichromatini</taxon>
        <taxon>Aromia</taxon>
    </lineage>
</organism>
<evidence type="ECO:0000313" key="2">
    <source>
        <dbReference type="EMBL" id="KAJ8951461.1"/>
    </source>
</evidence>
<feature type="region of interest" description="Disordered" evidence="1">
    <location>
        <begin position="269"/>
        <end position="309"/>
    </location>
</feature>
<dbReference type="Proteomes" id="UP001162162">
    <property type="component" value="Unassembled WGS sequence"/>
</dbReference>
<reference evidence="2" key="1">
    <citation type="journal article" date="2023" name="Insect Mol. Biol.">
        <title>Genome sequencing provides insights into the evolution of gene families encoding plant cell wall-degrading enzymes in longhorned beetles.</title>
        <authorList>
            <person name="Shin N.R."/>
            <person name="Okamura Y."/>
            <person name="Kirsch R."/>
            <person name="Pauchet Y."/>
        </authorList>
    </citation>
    <scope>NUCLEOTIDE SEQUENCE</scope>
    <source>
        <strain evidence="2">AMC_N1</strain>
    </source>
</reference>
<accession>A0AAV8YJ26</accession>
<feature type="region of interest" description="Disordered" evidence="1">
    <location>
        <begin position="115"/>
        <end position="137"/>
    </location>
</feature>
<gene>
    <name evidence="2" type="ORF">NQ318_006894</name>
</gene>
<dbReference type="AlphaFoldDB" id="A0AAV8YJ26"/>
<proteinExistence type="predicted"/>
<dbReference type="EMBL" id="JAPWTK010000084">
    <property type="protein sequence ID" value="KAJ8951461.1"/>
    <property type="molecule type" value="Genomic_DNA"/>
</dbReference>
<feature type="compositionally biased region" description="Low complexity" evidence="1">
    <location>
        <begin position="115"/>
        <end position="136"/>
    </location>
</feature>
<keyword evidence="3" id="KW-1185">Reference proteome</keyword>
<evidence type="ECO:0000313" key="3">
    <source>
        <dbReference type="Proteomes" id="UP001162162"/>
    </source>
</evidence>
<dbReference type="Gene3D" id="1.20.58.1360">
    <property type="match status" value="1"/>
</dbReference>